<organism evidence="2 3">
    <name type="scientific">Bifidobacterium cuniculi</name>
    <dbReference type="NCBI Taxonomy" id="1688"/>
    <lineage>
        <taxon>Bacteria</taxon>
        <taxon>Bacillati</taxon>
        <taxon>Actinomycetota</taxon>
        <taxon>Actinomycetes</taxon>
        <taxon>Bifidobacteriales</taxon>
        <taxon>Bifidobacteriaceae</taxon>
        <taxon>Bifidobacterium</taxon>
    </lineage>
</organism>
<dbReference type="GO" id="GO:0000150">
    <property type="term" value="F:DNA strand exchange activity"/>
    <property type="evidence" value="ECO:0007669"/>
    <property type="project" value="InterPro"/>
</dbReference>
<sequence>MARTYLRRAEAADRLHISVSTFKLLVAAGRIRYELTPGGQKVYAPQEIDRFIAEEQGKQPPAGELVFYVRDSEGNTARMRTQEERLKAAYGAPMRVYRDRASGLNERRKGLARLLDDAEHGMFDRVAVTARDRFSRFGASYLERHLRFVGVELVVLDGERDKGMSTELMDDFMALLASFSGRFYKLRSIEHQKLLLDRASERLDGKDTSPARGAGDGRA</sequence>
<dbReference type="GO" id="GO:0003677">
    <property type="term" value="F:DNA binding"/>
    <property type="evidence" value="ECO:0007669"/>
    <property type="project" value="InterPro"/>
</dbReference>
<dbReference type="Gene3D" id="3.40.50.1390">
    <property type="entry name" value="Resolvase, N-terminal catalytic domain"/>
    <property type="match status" value="1"/>
</dbReference>
<dbReference type="PANTHER" id="PTHR36172:SF1">
    <property type="entry name" value="RESOLVASE-RELATED"/>
    <property type="match status" value="1"/>
</dbReference>
<dbReference type="OrthoDB" id="9814833at2"/>
<dbReference type="InterPro" id="IPR051491">
    <property type="entry name" value="Recombinase/Transposase-rel"/>
</dbReference>
<dbReference type="SUPFAM" id="SSF53041">
    <property type="entry name" value="Resolvase-like"/>
    <property type="match status" value="1"/>
</dbReference>
<feature type="domain" description="Resolvase/invertase-type recombinase catalytic" evidence="1">
    <location>
        <begin position="64"/>
        <end position="205"/>
    </location>
</feature>
<evidence type="ECO:0000313" key="2">
    <source>
        <dbReference type="EMBL" id="KFI62064.1"/>
    </source>
</evidence>
<dbReference type="Gene3D" id="1.10.287.2170">
    <property type="match status" value="1"/>
</dbReference>
<dbReference type="SMART" id="SM00857">
    <property type="entry name" value="Resolvase"/>
    <property type="match status" value="1"/>
</dbReference>
<dbReference type="EMBL" id="JGYV01000011">
    <property type="protein sequence ID" value="KFI62064.1"/>
    <property type="molecule type" value="Genomic_DNA"/>
</dbReference>
<evidence type="ECO:0000313" key="3">
    <source>
        <dbReference type="Proteomes" id="UP000029067"/>
    </source>
</evidence>
<dbReference type="InterPro" id="IPR036162">
    <property type="entry name" value="Resolvase-like_N_sf"/>
</dbReference>
<evidence type="ECO:0000259" key="1">
    <source>
        <dbReference type="PROSITE" id="PS51736"/>
    </source>
</evidence>
<reference evidence="2 3" key="1">
    <citation type="submission" date="2014-03" db="EMBL/GenBank/DDBJ databases">
        <title>Genomics of Bifidobacteria.</title>
        <authorList>
            <person name="Ventura M."/>
            <person name="Milani C."/>
            <person name="Lugli G.A."/>
        </authorList>
    </citation>
    <scope>NUCLEOTIDE SEQUENCE [LARGE SCALE GENOMIC DNA]</scope>
    <source>
        <strain evidence="2 3">LMG 10738</strain>
    </source>
</reference>
<name>A0A087ATG4_9BIFI</name>
<keyword evidence="3" id="KW-1185">Reference proteome</keyword>
<dbReference type="PROSITE" id="PS51736">
    <property type="entry name" value="RECOMBINASES_3"/>
    <property type="match status" value="1"/>
</dbReference>
<proteinExistence type="predicted"/>
<dbReference type="STRING" id="1688.BCUN_1380"/>
<dbReference type="Pfam" id="PF00239">
    <property type="entry name" value="Resolvase"/>
    <property type="match status" value="1"/>
</dbReference>
<dbReference type="InterPro" id="IPR006119">
    <property type="entry name" value="Resolv_N"/>
</dbReference>
<dbReference type="Proteomes" id="UP000029067">
    <property type="component" value="Unassembled WGS sequence"/>
</dbReference>
<dbReference type="RefSeq" id="WP_160257656.1">
    <property type="nucleotide sequence ID" value="NZ_JGYV01000011.1"/>
</dbReference>
<protein>
    <submittedName>
        <fullName evidence="2">Resolvase, N-terminal domain protein</fullName>
    </submittedName>
</protein>
<dbReference type="AlphaFoldDB" id="A0A087ATG4"/>
<gene>
    <name evidence="2" type="ORF">BCUN_1380</name>
</gene>
<comment type="caution">
    <text evidence="2">The sequence shown here is derived from an EMBL/GenBank/DDBJ whole genome shotgun (WGS) entry which is preliminary data.</text>
</comment>
<accession>A0A087ATG4</accession>
<dbReference type="eggNOG" id="COG2452">
    <property type="taxonomic scope" value="Bacteria"/>
</dbReference>
<dbReference type="PANTHER" id="PTHR36172">
    <property type="match status" value="1"/>
</dbReference>